<feature type="compositionally biased region" description="Polar residues" evidence="1">
    <location>
        <begin position="120"/>
        <end position="138"/>
    </location>
</feature>
<organism evidence="3 4">
    <name type="scientific">Paraburkholderia humisilvae</name>
    <dbReference type="NCBI Taxonomy" id="627669"/>
    <lineage>
        <taxon>Bacteria</taxon>
        <taxon>Pseudomonadati</taxon>
        <taxon>Pseudomonadota</taxon>
        <taxon>Betaproteobacteria</taxon>
        <taxon>Burkholderiales</taxon>
        <taxon>Burkholderiaceae</taxon>
        <taxon>Paraburkholderia</taxon>
    </lineage>
</organism>
<dbReference type="GO" id="GO:0015074">
    <property type="term" value="P:DNA integration"/>
    <property type="evidence" value="ECO:0007669"/>
    <property type="project" value="InterPro"/>
</dbReference>
<evidence type="ECO:0000259" key="2">
    <source>
        <dbReference type="Pfam" id="PF13683"/>
    </source>
</evidence>
<evidence type="ECO:0000313" key="4">
    <source>
        <dbReference type="Proteomes" id="UP000494363"/>
    </source>
</evidence>
<gene>
    <name evidence="3" type="ORF">LMG29542_07765</name>
</gene>
<keyword evidence="4" id="KW-1185">Reference proteome</keyword>
<dbReference type="AlphaFoldDB" id="A0A6J5F9R9"/>
<reference evidence="3 4" key="1">
    <citation type="submission" date="2020-04" db="EMBL/GenBank/DDBJ databases">
        <authorList>
            <person name="De Canck E."/>
        </authorList>
    </citation>
    <scope>NUCLEOTIDE SEQUENCE [LARGE SCALE GENOMIC DNA]</scope>
    <source>
        <strain evidence="3 4">LMG 29542</strain>
    </source>
</reference>
<dbReference type="InterPro" id="IPR001584">
    <property type="entry name" value="Integrase_cat-core"/>
</dbReference>
<dbReference type="SUPFAM" id="SSF53098">
    <property type="entry name" value="Ribonuclease H-like"/>
    <property type="match status" value="1"/>
</dbReference>
<feature type="domain" description="Integrase catalytic" evidence="2">
    <location>
        <begin position="10"/>
        <end position="70"/>
    </location>
</feature>
<evidence type="ECO:0000313" key="3">
    <source>
        <dbReference type="EMBL" id="CAB3774382.1"/>
    </source>
</evidence>
<dbReference type="Proteomes" id="UP000494363">
    <property type="component" value="Unassembled WGS sequence"/>
</dbReference>
<protein>
    <recommendedName>
        <fullName evidence="2">Integrase catalytic domain-containing protein</fullName>
    </recommendedName>
</protein>
<dbReference type="InterPro" id="IPR012337">
    <property type="entry name" value="RNaseH-like_sf"/>
</dbReference>
<dbReference type="EMBL" id="CADIKH010000112">
    <property type="protein sequence ID" value="CAB3774382.1"/>
    <property type="molecule type" value="Genomic_DNA"/>
</dbReference>
<name>A0A6J5F9R9_9BURK</name>
<accession>A0A6J5F9R9</accession>
<proteinExistence type="predicted"/>
<dbReference type="Pfam" id="PF13683">
    <property type="entry name" value="rve_3"/>
    <property type="match status" value="1"/>
</dbReference>
<feature type="region of interest" description="Disordered" evidence="1">
    <location>
        <begin position="119"/>
        <end position="138"/>
    </location>
</feature>
<evidence type="ECO:0000256" key="1">
    <source>
        <dbReference type="SAM" id="MobiDB-lite"/>
    </source>
</evidence>
<sequence>MRPVSCPRPVAPGVSNDNPYFESLFKTLKYRPARPLKAFDTLFAARPWVGALLRWYNEEHRHGAIRFVTPAQRHANIDQDILVRRAALYEVAARQRNPLRWKGPTRNWQRIDTVHLNPDRISNQRVTPQRLNQETKAA</sequence>